<protein>
    <recommendedName>
        <fullName evidence="6">Stress-associated endoplasmic reticulum protein</fullName>
    </recommendedName>
</protein>
<keyword evidence="5 6" id="KW-0472">Membrane</keyword>
<gene>
    <name evidence="8" type="ORF">SI65_07525</name>
</gene>
<organism evidence="8 9">
    <name type="scientific">Aspergillus cristatus</name>
    <name type="common">Chinese Fuzhuan brick tea-fermentation fungus</name>
    <name type="synonym">Eurotium cristatum</name>
    <dbReference type="NCBI Taxonomy" id="573508"/>
    <lineage>
        <taxon>Eukaryota</taxon>
        <taxon>Fungi</taxon>
        <taxon>Dikarya</taxon>
        <taxon>Ascomycota</taxon>
        <taxon>Pezizomycotina</taxon>
        <taxon>Eurotiomycetes</taxon>
        <taxon>Eurotiomycetidae</taxon>
        <taxon>Eurotiales</taxon>
        <taxon>Aspergillaceae</taxon>
        <taxon>Aspergillus</taxon>
        <taxon>Aspergillus subgen. Aspergillus</taxon>
    </lineage>
</organism>
<comment type="subcellular location">
    <subcellularLocation>
        <location evidence="6">Membrane</location>
        <topology evidence="6">Single-pass membrane protein</topology>
    </subcellularLocation>
    <subcellularLocation>
        <location evidence="6">Endoplasmic reticulum membrane</location>
        <topology evidence="6">Single-pass membrane protein</topology>
    </subcellularLocation>
</comment>
<comment type="similarity">
    <text evidence="1 6">Belongs to the RAMP4 family.</text>
</comment>
<dbReference type="Pfam" id="PF06624">
    <property type="entry name" value="RAMP4"/>
    <property type="match status" value="1"/>
</dbReference>
<keyword evidence="4 6" id="KW-1133">Transmembrane helix</keyword>
<keyword evidence="3 6" id="KW-0256">Endoplasmic reticulum</keyword>
<sequence>MTQTPKQRKANEKYAKNEAAKRGKGQLPVKQKPSAKSSLPTGWLAVLIFVICGGLAFELLGVIPKLWSATFGRFMD</sequence>
<keyword evidence="9" id="KW-1185">Reference proteome</keyword>
<dbReference type="OrthoDB" id="16679at2759"/>
<comment type="caution">
    <text evidence="8">The sequence shown here is derived from an EMBL/GenBank/DDBJ whole genome shotgun (WGS) entry which is preliminary data.</text>
</comment>
<evidence type="ECO:0000256" key="1">
    <source>
        <dbReference type="ARBA" id="ARBA00005500"/>
    </source>
</evidence>
<evidence type="ECO:0000256" key="2">
    <source>
        <dbReference type="ARBA" id="ARBA00022692"/>
    </source>
</evidence>
<proteinExistence type="inferred from homology"/>
<feature type="compositionally biased region" description="Basic and acidic residues" evidence="7">
    <location>
        <begin position="9"/>
        <end position="21"/>
    </location>
</feature>
<comment type="function">
    <text evidence="6">Interacts with target proteins during translocation into the lumen of the endoplasmic reticulum. Protects unfolded target proteins against degradation and facilitate correct glycosylation.</text>
</comment>
<dbReference type="AlphaFoldDB" id="A0A1E3B9Q2"/>
<evidence type="ECO:0000256" key="3">
    <source>
        <dbReference type="ARBA" id="ARBA00022824"/>
    </source>
</evidence>
<evidence type="ECO:0000256" key="4">
    <source>
        <dbReference type="ARBA" id="ARBA00022989"/>
    </source>
</evidence>
<name>A0A1E3B9Q2_ASPCR</name>
<dbReference type="Proteomes" id="UP000094569">
    <property type="component" value="Unassembled WGS sequence"/>
</dbReference>
<evidence type="ECO:0000256" key="7">
    <source>
        <dbReference type="SAM" id="MobiDB-lite"/>
    </source>
</evidence>
<dbReference type="EMBL" id="JXNT01000009">
    <property type="protein sequence ID" value="ODM17126.1"/>
    <property type="molecule type" value="Genomic_DNA"/>
</dbReference>
<dbReference type="VEuPathDB" id="FungiDB:SI65_07525"/>
<evidence type="ECO:0000313" key="9">
    <source>
        <dbReference type="Proteomes" id="UP000094569"/>
    </source>
</evidence>
<dbReference type="InterPro" id="IPR010580">
    <property type="entry name" value="ER_stress-assoc"/>
</dbReference>
<evidence type="ECO:0000256" key="5">
    <source>
        <dbReference type="ARBA" id="ARBA00023136"/>
    </source>
</evidence>
<feature type="region of interest" description="Disordered" evidence="7">
    <location>
        <begin position="1"/>
        <end position="37"/>
    </location>
</feature>
<dbReference type="GO" id="GO:0005789">
    <property type="term" value="C:endoplasmic reticulum membrane"/>
    <property type="evidence" value="ECO:0007669"/>
    <property type="project" value="UniProtKB-SubCell"/>
</dbReference>
<accession>A0A1E3B9Q2</accession>
<keyword evidence="2 6" id="KW-0812">Transmembrane</keyword>
<evidence type="ECO:0000313" key="8">
    <source>
        <dbReference type="EMBL" id="ODM17126.1"/>
    </source>
</evidence>
<evidence type="ECO:0000256" key="6">
    <source>
        <dbReference type="RuleBase" id="RU364120"/>
    </source>
</evidence>
<feature type="transmembrane region" description="Helical" evidence="6">
    <location>
        <begin position="42"/>
        <end position="63"/>
    </location>
</feature>
<reference evidence="8 9" key="1">
    <citation type="journal article" date="2016" name="BMC Genomics">
        <title>Comparative genomic and transcriptomic analyses of the Fuzhuan brick tea-fermentation fungus Aspergillus cristatus.</title>
        <authorList>
            <person name="Ge Y."/>
            <person name="Wang Y."/>
            <person name="Liu Y."/>
            <person name="Tan Y."/>
            <person name="Ren X."/>
            <person name="Zhang X."/>
            <person name="Hyde K.D."/>
            <person name="Liu Y."/>
            <person name="Liu Z."/>
        </authorList>
    </citation>
    <scope>NUCLEOTIDE SEQUENCE [LARGE SCALE GENOMIC DNA]</scope>
    <source>
        <strain evidence="8 9">GZAAS20.1005</strain>
    </source>
</reference>